<keyword evidence="3" id="KW-1185">Reference proteome</keyword>
<accession>A0AAD7FAP6</accession>
<dbReference type="AlphaFoldDB" id="A0AAD7FAP6"/>
<dbReference type="PANTHER" id="PTHR31642:SF310">
    <property type="entry name" value="FATTY ALCOHOL:CAFFEOYL-COA ACYLTRANSFERASE"/>
    <property type="match status" value="1"/>
</dbReference>
<sequence length="509" mass="56929">MVANNPNALQQPRTVWVLPHNTGYANIFPLPLAGLDRMLIRTPAVGTISDAILLSTEYYKIHLSHLVPGRFDDKRLIAALRSTLDYYPSAAARLRIKGDDWWLDAGKRGIPVRFQTTEEPLNHQPDLSVIPTEIIDPLAIALDVSGAVESDGAEPLVQIKVTYCSKTDESAIGLSYSHMLATGDAHSILQFLSVWSQYYQGKEPLSSRPTYEKYRIPQPPAEHNNNPETDAFLTRHAPHLRIFYPKHIFDTIRAATRSAAKLVDLFFSLEQIEQLRYVADSWVGQSGGSAKRTTESNALGAYFIATMNRCLDVPITRVVVTVTARGIKNPDYLKSDDWRAPGPLAAGNHFFQVYTPTLSKEEARSIGAVAAAMQQCVKDARQYDHVKRLFAISDPIMLRMVKENTFHSFLHEGIFRWNNIGRFDGDVLHFGFGTARSHSHECAPGSARCFQAPTKGRWSDNVEPHSGQIHQQFLAMVAADLNSTAFPNNIAEREQKAQEKILRAEKARL</sequence>
<dbReference type="Gene3D" id="3.30.559.10">
    <property type="entry name" value="Chloramphenicol acetyltransferase-like domain"/>
    <property type="match status" value="1"/>
</dbReference>
<protein>
    <submittedName>
        <fullName evidence="2">Uncharacterized protein</fullName>
    </submittedName>
</protein>
<dbReference type="Proteomes" id="UP001221142">
    <property type="component" value="Unassembled WGS sequence"/>
</dbReference>
<evidence type="ECO:0000313" key="3">
    <source>
        <dbReference type="Proteomes" id="UP001221142"/>
    </source>
</evidence>
<dbReference type="InterPro" id="IPR050317">
    <property type="entry name" value="Plant_Fungal_Acyltransferase"/>
</dbReference>
<reference evidence="2" key="1">
    <citation type="submission" date="2023-03" db="EMBL/GenBank/DDBJ databases">
        <title>Massive genome expansion in bonnet fungi (Mycena s.s.) driven by repeated elements and novel gene families across ecological guilds.</title>
        <authorList>
            <consortium name="Lawrence Berkeley National Laboratory"/>
            <person name="Harder C.B."/>
            <person name="Miyauchi S."/>
            <person name="Viragh M."/>
            <person name="Kuo A."/>
            <person name="Thoen E."/>
            <person name="Andreopoulos B."/>
            <person name="Lu D."/>
            <person name="Skrede I."/>
            <person name="Drula E."/>
            <person name="Henrissat B."/>
            <person name="Morin E."/>
            <person name="Kohler A."/>
            <person name="Barry K."/>
            <person name="LaButti K."/>
            <person name="Morin E."/>
            <person name="Salamov A."/>
            <person name="Lipzen A."/>
            <person name="Mereny Z."/>
            <person name="Hegedus B."/>
            <person name="Baldrian P."/>
            <person name="Stursova M."/>
            <person name="Weitz H."/>
            <person name="Taylor A."/>
            <person name="Grigoriev I.V."/>
            <person name="Nagy L.G."/>
            <person name="Martin F."/>
            <person name="Kauserud H."/>
        </authorList>
    </citation>
    <scope>NUCLEOTIDE SEQUENCE</scope>
    <source>
        <strain evidence="2">9284</strain>
    </source>
</reference>
<dbReference type="GO" id="GO:0016747">
    <property type="term" value="F:acyltransferase activity, transferring groups other than amino-acyl groups"/>
    <property type="evidence" value="ECO:0007669"/>
    <property type="project" value="TreeGrafter"/>
</dbReference>
<comment type="caution">
    <text evidence="2">The sequence shown here is derived from an EMBL/GenBank/DDBJ whole genome shotgun (WGS) entry which is preliminary data.</text>
</comment>
<organism evidence="2 3">
    <name type="scientific">Roridomyces roridus</name>
    <dbReference type="NCBI Taxonomy" id="1738132"/>
    <lineage>
        <taxon>Eukaryota</taxon>
        <taxon>Fungi</taxon>
        <taxon>Dikarya</taxon>
        <taxon>Basidiomycota</taxon>
        <taxon>Agaricomycotina</taxon>
        <taxon>Agaricomycetes</taxon>
        <taxon>Agaricomycetidae</taxon>
        <taxon>Agaricales</taxon>
        <taxon>Marasmiineae</taxon>
        <taxon>Mycenaceae</taxon>
        <taxon>Roridomyces</taxon>
    </lineage>
</organism>
<proteinExistence type="predicted"/>
<dbReference type="EMBL" id="JARKIF010000030">
    <property type="protein sequence ID" value="KAJ7612613.1"/>
    <property type="molecule type" value="Genomic_DNA"/>
</dbReference>
<keyword evidence="1" id="KW-0808">Transferase</keyword>
<dbReference type="PANTHER" id="PTHR31642">
    <property type="entry name" value="TRICHOTHECENE 3-O-ACETYLTRANSFERASE"/>
    <property type="match status" value="1"/>
</dbReference>
<name>A0AAD7FAP6_9AGAR</name>
<evidence type="ECO:0000313" key="2">
    <source>
        <dbReference type="EMBL" id="KAJ7612613.1"/>
    </source>
</evidence>
<gene>
    <name evidence="2" type="ORF">FB45DRAFT_874829</name>
</gene>
<dbReference type="InterPro" id="IPR023213">
    <property type="entry name" value="CAT-like_dom_sf"/>
</dbReference>
<evidence type="ECO:0000256" key="1">
    <source>
        <dbReference type="ARBA" id="ARBA00022679"/>
    </source>
</evidence>
<dbReference type="Pfam" id="PF02458">
    <property type="entry name" value="Transferase"/>
    <property type="match status" value="1"/>
</dbReference>